<protein>
    <recommendedName>
        <fullName evidence="3">Pyridine nucleotide-disulfide oxidoreductase</fullName>
    </recommendedName>
</protein>
<gene>
    <name evidence="1" type="ORF">A5648_11370</name>
</gene>
<reference evidence="2" key="1">
    <citation type="submission" date="2016-06" db="EMBL/GenBank/DDBJ databases">
        <authorList>
            <person name="Sutton G."/>
            <person name="Brinkac L."/>
            <person name="Sanka R."/>
            <person name="Adams M."/>
            <person name="Lau E."/>
            <person name="Garcia-Basteiro A."/>
            <person name="Lopez-Varela E."/>
            <person name="Palencia S."/>
        </authorList>
    </citation>
    <scope>NUCLEOTIDE SEQUENCE [LARGE SCALE GENOMIC DNA]</scope>
    <source>
        <strain evidence="2">1274684.2</strain>
    </source>
</reference>
<dbReference type="AlphaFoldDB" id="A0A1A3TM18"/>
<evidence type="ECO:0000313" key="1">
    <source>
        <dbReference type="EMBL" id="OBK83716.1"/>
    </source>
</evidence>
<organism evidence="1 2">
    <name type="scientific">Mycolicibacter sinensis (strain JDM601)</name>
    <name type="common">Mycobacterium sinense</name>
    <dbReference type="NCBI Taxonomy" id="875328"/>
    <lineage>
        <taxon>Bacteria</taxon>
        <taxon>Bacillati</taxon>
        <taxon>Actinomycetota</taxon>
        <taxon>Actinomycetes</taxon>
        <taxon>Mycobacteriales</taxon>
        <taxon>Mycobacteriaceae</taxon>
        <taxon>Mycolicibacter</taxon>
    </lineage>
</organism>
<name>A0A1A3TM18_MYCSD</name>
<sequence length="85" mass="9032">MDISADDVRRLLGIGEADDPVLILIEGRLEIVPAAELTSAKYRGALRVASRGEIIERTGGGESLSERELDDQAQALTTAVRNLGG</sequence>
<proteinExistence type="predicted"/>
<evidence type="ECO:0000313" key="2">
    <source>
        <dbReference type="Proteomes" id="UP000093759"/>
    </source>
</evidence>
<evidence type="ECO:0008006" key="3">
    <source>
        <dbReference type="Google" id="ProtNLM"/>
    </source>
</evidence>
<dbReference type="EMBL" id="LZMF01000137">
    <property type="protein sequence ID" value="OBK83716.1"/>
    <property type="molecule type" value="Genomic_DNA"/>
</dbReference>
<accession>A0A1A3TM18</accession>
<comment type="caution">
    <text evidence="1">The sequence shown here is derived from an EMBL/GenBank/DDBJ whole genome shotgun (WGS) entry which is preliminary data.</text>
</comment>
<dbReference type="RefSeq" id="WP_065026279.1">
    <property type="nucleotide sequence ID" value="NZ_LZMF01000137.1"/>
</dbReference>
<dbReference type="Proteomes" id="UP000093759">
    <property type="component" value="Unassembled WGS sequence"/>
</dbReference>